<accession>A0A4Z2E7R0</accession>
<reference evidence="1 2" key="1">
    <citation type="submission" date="2019-03" db="EMBL/GenBank/DDBJ databases">
        <title>First draft genome of Liparis tanakae, snailfish: a comprehensive survey of snailfish specific genes.</title>
        <authorList>
            <person name="Kim W."/>
            <person name="Song I."/>
            <person name="Jeong J.-H."/>
            <person name="Kim D."/>
            <person name="Kim S."/>
            <person name="Ryu S."/>
            <person name="Song J.Y."/>
            <person name="Lee S.K."/>
        </authorList>
    </citation>
    <scope>NUCLEOTIDE SEQUENCE [LARGE SCALE GENOMIC DNA]</scope>
    <source>
        <tissue evidence="1">Muscle</tissue>
    </source>
</reference>
<dbReference type="Proteomes" id="UP000314294">
    <property type="component" value="Unassembled WGS sequence"/>
</dbReference>
<sequence>MTHASRRLCRLNCKYSALTKHRGVITMAAGLGFYRSISEISEVSEIFISSVVSADSLGSAPASLDDLFMV</sequence>
<dbReference type="EMBL" id="SRLO01014250">
    <property type="protein sequence ID" value="TNN24795.1"/>
    <property type="molecule type" value="Genomic_DNA"/>
</dbReference>
<dbReference type="AlphaFoldDB" id="A0A4Z2E7R0"/>
<evidence type="ECO:0000313" key="2">
    <source>
        <dbReference type="Proteomes" id="UP000314294"/>
    </source>
</evidence>
<protein>
    <submittedName>
        <fullName evidence="1">Uncharacterized protein</fullName>
    </submittedName>
</protein>
<organism evidence="1 2">
    <name type="scientific">Liparis tanakae</name>
    <name type="common">Tanaka's snailfish</name>
    <dbReference type="NCBI Taxonomy" id="230148"/>
    <lineage>
        <taxon>Eukaryota</taxon>
        <taxon>Metazoa</taxon>
        <taxon>Chordata</taxon>
        <taxon>Craniata</taxon>
        <taxon>Vertebrata</taxon>
        <taxon>Euteleostomi</taxon>
        <taxon>Actinopterygii</taxon>
        <taxon>Neopterygii</taxon>
        <taxon>Teleostei</taxon>
        <taxon>Neoteleostei</taxon>
        <taxon>Acanthomorphata</taxon>
        <taxon>Eupercaria</taxon>
        <taxon>Perciformes</taxon>
        <taxon>Cottioidei</taxon>
        <taxon>Cottales</taxon>
        <taxon>Liparidae</taxon>
        <taxon>Liparis</taxon>
    </lineage>
</organism>
<proteinExistence type="predicted"/>
<name>A0A4Z2E7R0_9TELE</name>
<keyword evidence="2" id="KW-1185">Reference proteome</keyword>
<comment type="caution">
    <text evidence="1">The sequence shown here is derived from an EMBL/GenBank/DDBJ whole genome shotgun (WGS) entry which is preliminary data.</text>
</comment>
<gene>
    <name evidence="1" type="ORF">EYF80_065079</name>
</gene>
<evidence type="ECO:0000313" key="1">
    <source>
        <dbReference type="EMBL" id="TNN24795.1"/>
    </source>
</evidence>